<dbReference type="InterPro" id="IPR013497">
    <property type="entry name" value="Topo_IA_cen"/>
</dbReference>
<evidence type="ECO:0000256" key="12">
    <source>
        <dbReference type="ARBA" id="ARBA00032877"/>
    </source>
</evidence>
<dbReference type="PRINTS" id="PR00417">
    <property type="entry name" value="PRTPISMRASEI"/>
</dbReference>
<dbReference type="Gene3D" id="3.40.50.140">
    <property type="match status" value="1"/>
</dbReference>
<dbReference type="PANTHER" id="PTHR11390">
    <property type="entry name" value="PROKARYOTIC DNA TOPOISOMERASE"/>
    <property type="match status" value="1"/>
</dbReference>
<dbReference type="PROSITE" id="PS00396">
    <property type="entry name" value="TOPO_IA_1"/>
    <property type="match status" value="1"/>
</dbReference>
<dbReference type="AlphaFoldDB" id="A0A398CT67"/>
<dbReference type="SMART" id="SM00436">
    <property type="entry name" value="TOP1Bc"/>
    <property type="match status" value="1"/>
</dbReference>
<dbReference type="GO" id="GO:0006265">
    <property type="term" value="P:DNA topological change"/>
    <property type="evidence" value="ECO:0007669"/>
    <property type="project" value="InterPro"/>
</dbReference>
<dbReference type="CDD" id="cd00186">
    <property type="entry name" value="TOP1Ac"/>
    <property type="match status" value="1"/>
</dbReference>
<dbReference type="CDD" id="cd03362">
    <property type="entry name" value="TOPRIM_TopoIA_TopoIII"/>
    <property type="match status" value="1"/>
</dbReference>
<evidence type="ECO:0000256" key="3">
    <source>
        <dbReference type="ARBA" id="ARBA00012891"/>
    </source>
</evidence>
<comment type="catalytic activity">
    <reaction evidence="1">
        <text>ATP-independent breakage of single-stranded DNA, followed by passage and rejoining.</text>
        <dbReference type="EC" id="5.6.2.1"/>
    </reaction>
</comment>
<evidence type="ECO:0000256" key="5">
    <source>
        <dbReference type="ARBA" id="ARBA00022842"/>
    </source>
</evidence>
<dbReference type="Pfam" id="PF13342">
    <property type="entry name" value="Toprim_Crpt"/>
    <property type="match status" value="2"/>
</dbReference>
<accession>A0A398CT67</accession>
<dbReference type="InterPro" id="IPR000380">
    <property type="entry name" value="Topo_IA"/>
</dbReference>
<dbReference type="GO" id="GO:0006281">
    <property type="term" value="P:DNA repair"/>
    <property type="evidence" value="ECO:0007669"/>
    <property type="project" value="TreeGrafter"/>
</dbReference>
<dbReference type="NCBIfam" id="TIGR01056">
    <property type="entry name" value="topB"/>
    <property type="match status" value="1"/>
</dbReference>
<evidence type="ECO:0000259" key="14">
    <source>
        <dbReference type="PROSITE" id="PS50880"/>
    </source>
</evidence>
<dbReference type="EMBL" id="QXIS01000033">
    <property type="protein sequence ID" value="RIE05762.1"/>
    <property type="molecule type" value="Genomic_DNA"/>
</dbReference>
<dbReference type="InterPro" id="IPR023406">
    <property type="entry name" value="Topo_IA_AS"/>
</dbReference>
<dbReference type="Pfam" id="PF01131">
    <property type="entry name" value="Topoisom_bac"/>
    <property type="match status" value="1"/>
</dbReference>
<feature type="domain" description="Topo IA-type catalytic" evidence="15">
    <location>
        <begin position="204"/>
        <end position="642"/>
    </location>
</feature>
<keyword evidence="5" id="KW-0460">Magnesium</keyword>
<dbReference type="GO" id="GO:0003917">
    <property type="term" value="F:DNA topoisomerase type I (single strand cut, ATP-independent) activity"/>
    <property type="evidence" value="ECO:0007669"/>
    <property type="project" value="UniProtKB-EC"/>
</dbReference>
<dbReference type="GO" id="GO:0043597">
    <property type="term" value="C:cytoplasmic replication fork"/>
    <property type="evidence" value="ECO:0007669"/>
    <property type="project" value="TreeGrafter"/>
</dbReference>
<evidence type="ECO:0000256" key="8">
    <source>
        <dbReference type="ARBA" id="ARBA00023235"/>
    </source>
</evidence>
<name>A0A398CT67_9BACT</name>
<dbReference type="Proteomes" id="UP000266328">
    <property type="component" value="Unassembled WGS sequence"/>
</dbReference>
<dbReference type="InterPro" id="IPR005738">
    <property type="entry name" value="TopoIII"/>
</dbReference>
<keyword evidence="17" id="KW-1185">Reference proteome</keyword>
<evidence type="ECO:0000313" key="17">
    <source>
        <dbReference type="Proteomes" id="UP000266328"/>
    </source>
</evidence>
<keyword evidence="8 16" id="KW-0413">Isomerase</keyword>
<feature type="compositionally biased region" description="Low complexity" evidence="13">
    <location>
        <begin position="865"/>
        <end position="882"/>
    </location>
</feature>
<keyword evidence="6" id="KW-0799">Topoisomerase</keyword>
<dbReference type="InterPro" id="IPR013826">
    <property type="entry name" value="Topo_IA_cen_sub3"/>
</dbReference>
<dbReference type="InterPro" id="IPR013824">
    <property type="entry name" value="Topo_IA_cen_sub1"/>
</dbReference>
<dbReference type="InterPro" id="IPR006171">
    <property type="entry name" value="TOPRIM_dom"/>
</dbReference>
<dbReference type="PANTHER" id="PTHR11390:SF21">
    <property type="entry name" value="DNA TOPOISOMERASE 3-ALPHA"/>
    <property type="match status" value="1"/>
</dbReference>
<dbReference type="InterPro" id="IPR003601">
    <property type="entry name" value="Topo_IA_2"/>
</dbReference>
<dbReference type="InterPro" id="IPR034144">
    <property type="entry name" value="TOPRIM_TopoIII"/>
</dbReference>
<dbReference type="PROSITE" id="PS50880">
    <property type="entry name" value="TOPRIM"/>
    <property type="match status" value="1"/>
</dbReference>
<evidence type="ECO:0000256" key="13">
    <source>
        <dbReference type="SAM" id="MobiDB-lite"/>
    </source>
</evidence>
<keyword evidence="7" id="KW-0238">DNA-binding</keyword>
<dbReference type="GO" id="GO:0003677">
    <property type="term" value="F:DNA binding"/>
    <property type="evidence" value="ECO:0007669"/>
    <property type="project" value="UniProtKB-KW"/>
</dbReference>
<feature type="domain" description="Toprim" evidence="14">
    <location>
        <begin position="54"/>
        <end position="187"/>
    </location>
</feature>
<evidence type="ECO:0000256" key="2">
    <source>
        <dbReference type="ARBA" id="ARBA00009446"/>
    </source>
</evidence>
<dbReference type="Gene3D" id="1.10.460.10">
    <property type="entry name" value="Topoisomerase I, domain 2"/>
    <property type="match status" value="1"/>
</dbReference>
<feature type="region of interest" description="Disordered" evidence="13">
    <location>
        <begin position="852"/>
        <end position="913"/>
    </location>
</feature>
<dbReference type="InterPro" id="IPR025589">
    <property type="entry name" value="Toprim_C_rpt"/>
</dbReference>
<dbReference type="Pfam" id="PF01751">
    <property type="entry name" value="Toprim"/>
    <property type="match status" value="1"/>
</dbReference>
<evidence type="ECO:0000256" key="9">
    <source>
        <dbReference type="ARBA" id="ARBA00030003"/>
    </source>
</evidence>
<reference evidence="16 17" key="1">
    <citation type="submission" date="2018-09" db="EMBL/GenBank/DDBJ databases">
        <title>Discovery and Ecogenomic Context for Candidatus Cryosericales, a Global Caldiserica Order Active in Thawing Permafrost.</title>
        <authorList>
            <person name="Martinez M.A."/>
            <person name="Woodcroft B.J."/>
            <person name="Ignacio Espinoza J.C."/>
            <person name="Zayed A."/>
            <person name="Singleton C.M."/>
            <person name="Boyd J."/>
            <person name="Li Y.-F."/>
            <person name="Purvine S."/>
            <person name="Maughan H."/>
            <person name="Hodgkins S.B."/>
            <person name="Anderson D."/>
            <person name="Sederholm M."/>
            <person name="Temperton B."/>
            <person name="Saleska S.R."/>
            <person name="Tyson G.W."/>
            <person name="Rich V.I."/>
        </authorList>
    </citation>
    <scope>NUCLEOTIDE SEQUENCE [LARGE SCALE GENOMIC DNA]</scope>
    <source>
        <strain evidence="16 17">SMC7</strain>
    </source>
</reference>
<keyword evidence="4" id="KW-0479">Metal-binding</keyword>
<dbReference type="SUPFAM" id="SSF56712">
    <property type="entry name" value="Prokaryotic type I DNA topoisomerase"/>
    <property type="match status" value="1"/>
</dbReference>
<dbReference type="GO" id="GO:0006310">
    <property type="term" value="P:DNA recombination"/>
    <property type="evidence" value="ECO:0007669"/>
    <property type="project" value="TreeGrafter"/>
</dbReference>
<gene>
    <name evidence="16" type="primary">topB</name>
    <name evidence="16" type="ORF">SMC7_06330</name>
</gene>
<dbReference type="SMART" id="SM00493">
    <property type="entry name" value="TOPRIM"/>
    <property type="match status" value="1"/>
</dbReference>
<evidence type="ECO:0000256" key="11">
    <source>
        <dbReference type="ARBA" id="ARBA00032235"/>
    </source>
</evidence>
<comment type="caution">
    <text evidence="16">The sequence shown here is derived from an EMBL/GenBank/DDBJ whole genome shotgun (WGS) entry which is preliminary data.</text>
</comment>
<dbReference type="InterPro" id="IPR013825">
    <property type="entry name" value="Topo_IA_cen_sub2"/>
</dbReference>
<proteinExistence type="inferred from homology"/>
<evidence type="ECO:0000259" key="15">
    <source>
        <dbReference type="PROSITE" id="PS52039"/>
    </source>
</evidence>
<dbReference type="InterPro" id="IPR023405">
    <property type="entry name" value="Topo_IA_core_domain"/>
</dbReference>
<evidence type="ECO:0000256" key="1">
    <source>
        <dbReference type="ARBA" id="ARBA00000213"/>
    </source>
</evidence>
<sequence length="913" mass="101457">MLTGASLTGGVADSGSMQLSTGYCRLRSLRHLPEVFCVYNEGRYCRCIQGVAVKKLVIAEKPSVAEQLAAVIDHCKKGRDYYEGEHYIVSWAVGHLVGLAEPEDYNKKYKQWLLSYLPIIPEAFRFSVLEGAEARFNALKKLIVSKEVDEVINACDAGREGELIFRNIYAQAEGKKPSSRLWLSSYTDESIRDGFKHIRPESGYDDLGRAALARSEADWLVGINATRGLTRRNGSLVTVGRVQTPVLALIAKREKEVQAFTPVPYFEVEAEFKVTPNGEPTYSGLWHRGSESRLTDQTAAQAVATKCSGHKGVVASVAQKENRMQVPYLYDLGLLQREANGLNGLSASRTLRAAQSLYEEKRAITYPRTDSKYLPKALRKEVVTVLGDLGAGEYAPYVQHVQREGWKMRSFVFNDEKVSDHYAIIPTGTRLNRSTLSHDESVVYDLVVRRFLEQFYPEAVLMLTRVETVVEGETFGSDGRVVKSSGWLEVAPREADSKDLPDLKEKLSVQAFRVESERKLTKAPPRFTDASIIAAMETAGKLVDDEELAEAMKERGLGTPATRAEIIEKLIRTGVVERKARSLVATRRGVDLIDLLEAIQLSDLVAPDLTGDWEMSLRKIEKGSLDNVEFLDRIEVFTRQMIEKIKGYEAPTQIGIESAEPLGACPICGGNVLERPASYVCEHHGRKKTDCKFSIPKMILRRSISREEALQLMIDKRTGMLDGFVSRRGFKFSARLLLKPDNKLEWEFAEGSGGSSAATEPVVNEEPLGRCPVCQGSVVETTEHYRCAVTDCHFQMKRVYAGKTIDREMARNLLEKGKTELIEDFVSKYNRPFSAYLKFGDKGRVEFEFLNNGPRTGRRATGRVAKAGTSTTKTTKEAASTTKTEKTKAAATKRGTSAKKATPKTSKAKGGAS</sequence>
<dbReference type="GO" id="GO:0046872">
    <property type="term" value="F:metal ion binding"/>
    <property type="evidence" value="ECO:0007669"/>
    <property type="project" value="UniProtKB-KW"/>
</dbReference>
<evidence type="ECO:0000256" key="4">
    <source>
        <dbReference type="ARBA" id="ARBA00022723"/>
    </source>
</evidence>
<comment type="similarity">
    <text evidence="2">Belongs to the type IA topoisomerase family.</text>
</comment>
<protein>
    <recommendedName>
        <fullName evidence="3">DNA topoisomerase</fullName>
        <ecNumber evidence="3">5.6.2.1</ecNumber>
    </recommendedName>
    <alternativeName>
        <fullName evidence="12">Omega-protein</fullName>
    </alternativeName>
    <alternativeName>
        <fullName evidence="11">Relaxing enzyme</fullName>
    </alternativeName>
    <alternativeName>
        <fullName evidence="9">Swivelase</fullName>
    </alternativeName>
    <alternativeName>
        <fullName evidence="10">Untwisting enzyme</fullName>
    </alternativeName>
</protein>
<dbReference type="Gene3D" id="2.70.20.10">
    <property type="entry name" value="Topoisomerase I, domain 3"/>
    <property type="match status" value="1"/>
</dbReference>
<dbReference type="InterPro" id="IPR003602">
    <property type="entry name" value="Topo_IA_DNA-bd_dom"/>
</dbReference>
<dbReference type="NCBIfam" id="NF005829">
    <property type="entry name" value="PRK07726.1"/>
    <property type="match status" value="1"/>
</dbReference>
<dbReference type="Gene3D" id="1.10.290.10">
    <property type="entry name" value="Topoisomerase I, domain 4"/>
    <property type="match status" value="1"/>
</dbReference>
<organism evidence="16 17">
    <name type="scientific">Candidatus Cryosericum terrychapinii</name>
    <dbReference type="NCBI Taxonomy" id="2290919"/>
    <lineage>
        <taxon>Bacteria</taxon>
        <taxon>Pseudomonadati</taxon>
        <taxon>Caldisericota/Cryosericota group</taxon>
        <taxon>Candidatus Cryosericota</taxon>
        <taxon>Candidatus Cryosericia</taxon>
        <taxon>Candidatus Cryosericales</taxon>
        <taxon>Candidatus Cryosericaceae</taxon>
        <taxon>Candidatus Cryosericum</taxon>
    </lineage>
</organism>
<dbReference type="PROSITE" id="PS52039">
    <property type="entry name" value="TOPO_IA_2"/>
    <property type="match status" value="1"/>
</dbReference>
<feature type="compositionally biased region" description="Low complexity" evidence="13">
    <location>
        <begin position="889"/>
        <end position="913"/>
    </location>
</feature>
<evidence type="ECO:0000256" key="6">
    <source>
        <dbReference type="ARBA" id="ARBA00023029"/>
    </source>
</evidence>
<dbReference type="EC" id="5.6.2.1" evidence="3"/>
<evidence type="ECO:0000256" key="10">
    <source>
        <dbReference type="ARBA" id="ARBA00031985"/>
    </source>
</evidence>
<dbReference type="SMART" id="SM00437">
    <property type="entry name" value="TOP1Ac"/>
    <property type="match status" value="1"/>
</dbReference>
<evidence type="ECO:0000313" key="16">
    <source>
        <dbReference type="EMBL" id="RIE05762.1"/>
    </source>
</evidence>
<evidence type="ECO:0000256" key="7">
    <source>
        <dbReference type="ARBA" id="ARBA00023125"/>
    </source>
</evidence>